<sequence length="389" mass="40686">MQQWSVTAATAGILAVLLSSLPATPQAAAESADAVVYAPSQGEKDNQCSPHGENCMETGCCQNENETCFAKDENFSTCLFECEPGIHEGDGEGFQTPWSCVTPDLWKCSKENDNCAQTACCQNPDLKCYKKNANFSSCKASCEPGIHQDDAPDFQTPWNCSEVTQVCGEVYQQCGGKGWAGATCCNSGCSCVVTSVYYHQCARTDVGIGENDGSANTCSGAPAPPPQTEDEASGGHGAKKPSHASEEDEEEDEDEEEEGAAGEKAAPKEKAKASRGAAPPLATMHAQVAGEKATPKKSKASKDDSEDGWGGDDDDDDWDDMDLAEQLPGGAAALPAARHTLAWGAAAGLGAALALVAAAAALARGRRGRDIHSHELTSVSEELLDLEVE</sequence>
<dbReference type="InterPro" id="IPR035971">
    <property type="entry name" value="CBD_sf"/>
</dbReference>
<comment type="caution">
    <text evidence="6">The sequence shown here is derived from an EMBL/GenBank/DDBJ whole genome shotgun (WGS) entry which is preliminary data.</text>
</comment>
<keyword evidence="3" id="KW-1133">Transmembrane helix</keyword>
<dbReference type="SMART" id="SM00236">
    <property type="entry name" value="fCBD"/>
    <property type="match status" value="1"/>
</dbReference>
<reference evidence="6" key="1">
    <citation type="submission" date="2023-10" db="EMBL/GenBank/DDBJ databases">
        <authorList>
            <person name="Chen Y."/>
            <person name="Shah S."/>
            <person name="Dougan E. K."/>
            <person name="Thang M."/>
            <person name="Chan C."/>
        </authorList>
    </citation>
    <scope>NUCLEOTIDE SEQUENCE [LARGE SCALE GENOMIC DNA]</scope>
</reference>
<feature type="compositionally biased region" description="Acidic residues" evidence="2">
    <location>
        <begin position="304"/>
        <end position="323"/>
    </location>
</feature>
<keyword evidence="7" id="KW-1185">Reference proteome</keyword>
<dbReference type="InterPro" id="IPR000254">
    <property type="entry name" value="CBD"/>
</dbReference>
<evidence type="ECO:0000256" key="4">
    <source>
        <dbReference type="SAM" id="SignalP"/>
    </source>
</evidence>
<keyword evidence="3" id="KW-0472">Membrane</keyword>
<feature type="compositionally biased region" description="Acidic residues" evidence="2">
    <location>
        <begin position="246"/>
        <end position="260"/>
    </location>
</feature>
<evidence type="ECO:0000256" key="1">
    <source>
        <dbReference type="ARBA" id="ARBA00022729"/>
    </source>
</evidence>
<protein>
    <recommendedName>
        <fullName evidence="5">CBM1 domain-containing protein</fullName>
    </recommendedName>
</protein>
<feature type="chain" id="PRO_5046137913" description="CBM1 domain-containing protein" evidence="4">
    <location>
        <begin position="30"/>
        <end position="389"/>
    </location>
</feature>
<dbReference type="SUPFAM" id="SSF57180">
    <property type="entry name" value="Cellulose-binding domain"/>
    <property type="match status" value="1"/>
</dbReference>
<dbReference type="PROSITE" id="PS00562">
    <property type="entry name" value="CBM1_1"/>
    <property type="match status" value="1"/>
</dbReference>
<feature type="domain" description="CBM1" evidence="5">
    <location>
        <begin position="166"/>
        <end position="202"/>
    </location>
</feature>
<gene>
    <name evidence="6" type="ORF">PCOR1329_LOCUS38245</name>
</gene>
<dbReference type="EMBL" id="CAUYUJ010014628">
    <property type="protein sequence ID" value="CAK0844074.1"/>
    <property type="molecule type" value="Genomic_DNA"/>
</dbReference>
<feature type="signal peptide" evidence="4">
    <location>
        <begin position="1"/>
        <end position="29"/>
    </location>
</feature>
<evidence type="ECO:0000256" key="2">
    <source>
        <dbReference type="SAM" id="MobiDB-lite"/>
    </source>
</evidence>
<evidence type="ECO:0000259" key="5">
    <source>
        <dbReference type="PROSITE" id="PS51164"/>
    </source>
</evidence>
<evidence type="ECO:0000256" key="3">
    <source>
        <dbReference type="SAM" id="Phobius"/>
    </source>
</evidence>
<dbReference type="PROSITE" id="PS51164">
    <property type="entry name" value="CBM1_2"/>
    <property type="match status" value="1"/>
</dbReference>
<keyword evidence="3" id="KW-0812">Transmembrane</keyword>
<evidence type="ECO:0000313" key="7">
    <source>
        <dbReference type="Proteomes" id="UP001189429"/>
    </source>
</evidence>
<proteinExistence type="predicted"/>
<name>A0ABN9TE59_9DINO</name>
<evidence type="ECO:0000313" key="6">
    <source>
        <dbReference type="EMBL" id="CAK0844074.1"/>
    </source>
</evidence>
<accession>A0ABN9TE59</accession>
<organism evidence="6 7">
    <name type="scientific">Prorocentrum cordatum</name>
    <dbReference type="NCBI Taxonomy" id="2364126"/>
    <lineage>
        <taxon>Eukaryota</taxon>
        <taxon>Sar</taxon>
        <taxon>Alveolata</taxon>
        <taxon>Dinophyceae</taxon>
        <taxon>Prorocentrales</taxon>
        <taxon>Prorocentraceae</taxon>
        <taxon>Prorocentrum</taxon>
    </lineage>
</organism>
<dbReference type="Proteomes" id="UP001189429">
    <property type="component" value="Unassembled WGS sequence"/>
</dbReference>
<feature type="transmembrane region" description="Helical" evidence="3">
    <location>
        <begin position="341"/>
        <end position="363"/>
    </location>
</feature>
<feature type="region of interest" description="Disordered" evidence="2">
    <location>
        <begin position="212"/>
        <end position="326"/>
    </location>
</feature>
<dbReference type="Pfam" id="PF00734">
    <property type="entry name" value="CBM_1"/>
    <property type="match status" value="1"/>
</dbReference>
<keyword evidence="1 4" id="KW-0732">Signal</keyword>